<keyword evidence="2" id="KW-1133">Transmembrane helix</keyword>
<feature type="transmembrane region" description="Helical" evidence="2">
    <location>
        <begin position="221"/>
        <end position="242"/>
    </location>
</feature>
<name>A0AA39TN27_ARMTA</name>
<comment type="caution">
    <text evidence="3">The sequence shown here is derived from an EMBL/GenBank/DDBJ whole genome shotgun (WGS) entry which is preliminary data.</text>
</comment>
<dbReference type="GeneID" id="85356268"/>
<keyword evidence="2" id="KW-0472">Membrane</keyword>
<keyword evidence="2" id="KW-0812">Transmembrane</keyword>
<reference evidence="3" key="1">
    <citation type="submission" date="2023-06" db="EMBL/GenBank/DDBJ databases">
        <authorList>
            <consortium name="Lawrence Berkeley National Laboratory"/>
            <person name="Ahrendt S."/>
            <person name="Sahu N."/>
            <person name="Indic B."/>
            <person name="Wong-Bajracharya J."/>
            <person name="Merenyi Z."/>
            <person name="Ke H.-M."/>
            <person name="Monk M."/>
            <person name="Kocsube S."/>
            <person name="Drula E."/>
            <person name="Lipzen A."/>
            <person name="Balint B."/>
            <person name="Henrissat B."/>
            <person name="Andreopoulos B."/>
            <person name="Martin F.M."/>
            <person name="Harder C.B."/>
            <person name="Rigling D."/>
            <person name="Ford K.L."/>
            <person name="Foster G.D."/>
            <person name="Pangilinan J."/>
            <person name="Papanicolaou A."/>
            <person name="Barry K."/>
            <person name="LaButti K."/>
            <person name="Viragh M."/>
            <person name="Koriabine M."/>
            <person name="Yan M."/>
            <person name="Riley R."/>
            <person name="Champramary S."/>
            <person name="Plett K.L."/>
            <person name="Tsai I.J."/>
            <person name="Slot J."/>
            <person name="Sipos G."/>
            <person name="Plett J."/>
            <person name="Nagy L.G."/>
            <person name="Grigoriev I.V."/>
        </authorList>
    </citation>
    <scope>NUCLEOTIDE SEQUENCE</scope>
    <source>
        <strain evidence="3">CCBAS 213</strain>
    </source>
</reference>
<gene>
    <name evidence="3" type="ORF">EV420DRAFT_1532337</name>
</gene>
<dbReference type="Proteomes" id="UP001175211">
    <property type="component" value="Unassembled WGS sequence"/>
</dbReference>
<evidence type="ECO:0000313" key="3">
    <source>
        <dbReference type="EMBL" id="KAK0460468.1"/>
    </source>
</evidence>
<protein>
    <submittedName>
        <fullName evidence="3">Uncharacterized protein</fullName>
    </submittedName>
</protein>
<dbReference type="RefSeq" id="XP_060332507.1">
    <property type="nucleotide sequence ID" value="XM_060472720.1"/>
</dbReference>
<dbReference type="AlphaFoldDB" id="A0AA39TN27"/>
<sequence>MISLPVPTIRLTAINFSLPYPTLKMRPAGSKRQSTLSTSTSTTDSSPRFSRPAMIRLVKRSAQSIARVKRRYQSRLRRAGSHTDEEEEEEVMTIEQLGDVMSFHPRTDYSRYPSESFPSRSGSVYGEEESESSVLPESSGASYRGAESVLFKRESSGGSGSGSEVSSLVLPESVLGPTIPESNQESPAPLVDLTPSYSPEAPIPIAVVAVQREAPSFTESFGLWIFTILLFSISSFSFELLLRTYIPVVLSLDLLQ</sequence>
<feature type="compositionally biased region" description="Low complexity" evidence="1">
    <location>
        <begin position="34"/>
        <end position="46"/>
    </location>
</feature>
<proteinExistence type="predicted"/>
<dbReference type="EMBL" id="JAUEPS010000012">
    <property type="protein sequence ID" value="KAK0460468.1"/>
    <property type="molecule type" value="Genomic_DNA"/>
</dbReference>
<evidence type="ECO:0000313" key="4">
    <source>
        <dbReference type="Proteomes" id="UP001175211"/>
    </source>
</evidence>
<keyword evidence="4" id="KW-1185">Reference proteome</keyword>
<evidence type="ECO:0000256" key="2">
    <source>
        <dbReference type="SAM" id="Phobius"/>
    </source>
</evidence>
<organism evidence="3 4">
    <name type="scientific">Armillaria tabescens</name>
    <name type="common">Ringless honey mushroom</name>
    <name type="synonym">Agaricus tabescens</name>
    <dbReference type="NCBI Taxonomy" id="1929756"/>
    <lineage>
        <taxon>Eukaryota</taxon>
        <taxon>Fungi</taxon>
        <taxon>Dikarya</taxon>
        <taxon>Basidiomycota</taxon>
        <taxon>Agaricomycotina</taxon>
        <taxon>Agaricomycetes</taxon>
        <taxon>Agaricomycetidae</taxon>
        <taxon>Agaricales</taxon>
        <taxon>Marasmiineae</taxon>
        <taxon>Physalacriaceae</taxon>
        <taxon>Desarmillaria</taxon>
    </lineage>
</organism>
<feature type="region of interest" description="Disordered" evidence="1">
    <location>
        <begin position="25"/>
        <end position="48"/>
    </location>
</feature>
<accession>A0AA39TN27</accession>
<feature type="region of interest" description="Disordered" evidence="1">
    <location>
        <begin position="76"/>
        <end position="140"/>
    </location>
</feature>
<evidence type="ECO:0000256" key="1">
    <source>
        <dbReference type="SAM" id="MobiDB-lite"/>
    </source>
</evidence>